<evidence type="ECO:0008006" key="4">
    <source>
        <dbReference type="Google" id="ProtNLM"/>
    </source>
</evidence>
<proteinExistence type="predicted"/>
<evidence type="ECO:0000313" key="3">
    <source>
        <dbReference type="Proteomes" id="UP000230069"/>
    </source>
</evidence>
<sequence length="94" mass="11060">MFPTRSKKNSVTLLFFICLSCINSEFGACADLCFHQFVMLIFSPLFQGLNLFQLFTAMRPNIGGLLQALHWSKDWLIRRLMVLILSHYEIYEYF</sequence>
<organism evidence="2 3">
    <name type="scientific">Aquilegia coerulea</name>
    <name type="common">Rocky mountain columbine</name>
    <dbReference type="NCBI Taxonomy" id="218851"/>
    <lineage>
        <taxon>Eukaryota</taxon>
        <taxon>Viridiplantae</taxon>
        <taxon>Streptophyta</taxon>
        <taxon>Embryophyta</taxon>
        <taxon>Tracheophyta</taxon>
        <taxon>Spermatophyta</taxon>
        <taxon>Magnoliopsida</taxon>
        <taxon>Ranunculales</taxon>
        <taxon>Ranunculaceae</taxon>
        <taxon>Thalictroideae</taxon>
        <taxon>Aquilegia</taxon>
    </lineage>
</organism>
<dbReference type="AlphaFoldDB" id="A0A2G5F217"/>
<feature type="signal peptide" evidence="1">
    <location>
        <begin position="1"/>
        <end position="24"/>
    </location>
</feature>
<protein>
    <recommendedName>
        <fullName evidence="4">Secreted protein</fullName>
    </recommendedName>
</protein>
<feature type="chain" id="PRO_5013579409" description="Secreted protein" evidence="1">
    <location>
        <begin position="25"/>
        <end position="94"/>
    </location>
</feature>
<dbReference type="Proteomes" id="UP000230069">
    <property type="component" value="Unassembled WGS sequence"/>
</dbReference>
<accession>A0A2G5F217</accession>
<keyword evidence="3" id="KW-1185">Reference proteome</keyword>
<dbReference type="InParanoid" id="A0A2G5F217"/>
<evidence type="ECO:0000313" key="2">
    <source>
        <dbReference type="EMBL" id="PIA62031.1"/>
    </source>
</evidence>
<evidence type="ECO:0000256" key="1">
    <source>
        <dbReference type="SAM" id="SignalP"/>
    </source>
</evidence>
<reference evidence="2 3" key="1">
    <citation type="submission" date="2017-09" db="EMBL/GenBank/DDBJ databases">
        <title>WGS assembly of Aquilegia coerulea Goldsmith.</title>
        <authorList>
            <person name="Hodges S."/>
            <person name="Kramer E."/>
            <person name="Nordborg M."/>
            <person name="Tomkins J."/>
            <person name="Borevitz J."/>
            <person name="Derieg N."/>
            <person name="Yan J."/>
            <person name="Mihaltcheva S."/>
            <person name="Hayes R.D."/>
            <person name="Rokhsar D."/>
        </authorList>
    </citation>
    <scope>NUCLEOTIDE SEQUENCE [LARGE SCALE GENOMIC DNA]</scope>
    <source>
        <strain evidence="3">cv. Goldsmith</strain>
    </source>
</reference>
<gene>
    <name evidence="2" type="ORF">AQUCO_00200194v1</name>
</gene>
<name>A0A2G5F217_AQUCA</name>
<dbReference type="EMBL" id="KZ305019">
    <property type="protein sequence ID" value="PIA62031.1"/>
    <property type="molecule type" value="Genomic_DNA"/>
</dbReference>
<keyword evidence="1" id="KW-0732">Signal</keyword>